<dbReference type="RefSeq" id="WP_110540298.1">
    <property type="nucleotide sequence ID" value="NZ_CP029812.1"/>
</dbReference>
<evidence type="ECO:0000256" key="1">
    <source>
        <dbReference type="ARBA" id="ARBA00004651"/>
    </source>
</evidence>
<feature type="transmembrane region" description="Helical" evidence="7">
    <location>
        <begin position="294"/>
        <end position="318"/>
    </location>
</feature>
<dbReference type="PANTHER" id="PTHR30489">
    <property type="entry name" value="LIPOPROTEIN-RELEASING SYSTEM TRANSMEMBRANE PROTEIN LOLE"/>
    <property type="match status" value="1"/>
</dbReference>
<dbReference type="EMBL" id="CP029812">
    <property type="protein sequence ID" value="AWU39724.1"/>
    <property type="molecule type" value="Genomic_DNA"/>
</dbReference>
<keyword evidence="5 7" id="KW-1133">Transmembrane helix</keyword>
<evidence type="ECO:0000313" key="9">
    <source>
        <dbReference type="EMBL" id="AWU39724.1"/>
    </source>
</evidence>
<sequence length="428" mass="50551">MNFEWFFSKKTIWKNCRKSKILRTIVLVTQNIICFGIIVSIITFSIGFGFKKIIKKKLLNIQGQITITNLKIDNSIIRNKSFFKDLFLFKFIRRINPFYEKDVIICDNKSQNVEKFIFKGISKDYNPIFFQNFLVIGYLEKVKKKLFSDYGILLSKKVSISLGLNIGSSIIVNFFFYKNGNPFFISKKFYVCGLYDTSIPEFDDVYIIGNIKHIQYFHNNNNNNNNNNNVNNNRNEDFLEGVEIFVSDISFDKIISIKKKIDQKYSDNFLVKTIYDQSYEKIIEWIKIFDINIFVINMIVIITVFFNVIVFFLILIIERIKTIGILKTLGARNKVIHKIFLYYIIQILVPPLIIGNSIGIIFLFLQNKFRFLSLNKIQYYVDFVPVYFNINYILFINLSIFLICFSTVFFSSWFIINKIPPINSIEFE</sequence>
<feature type="domain" description="ABC3 transporter permease C-terminal" evidence="8">
    <location>
        <begin position="295"/>
        <end position="418"/>
    </location>
</feature>
<accession>A0ABM6WMC3</accession>
<comment type="similarity">
    <text evidence="2">Belongs to the ABC-4 integral membrane protein family. LolC/E subfamily.</text>
</comment>
<evidence type="ECO:0000256" key="3">
    <source>
        <dbReference type="ARBA" id="ARBA00022475"/>
    </source>
</evidence>
<keyword evidence="6 7" id="KW-0472">Membrane</keyword>
<feature type="transmembrane region" description="Helical" evidence="7">
    <location>
        <begin position="339"/>
        <end position="365"/>
    </location>
</feature>
<evidence type="ECO:0000259" key="8">
    <source>
        <dbReference type="Pfam" id="PF02687"/>
    </source>
</evidence>
<evidence type="ECO:0000256" key="2">
    <source>
        <dbReference type="ARBA" id="ARBA00005236"/>
    </source>
</evidence>
<proteinExistence type="inferred from homology"/>
<protein>
    <submittedName>
        <fullName evidence="9">ABC transporter permease</fullName>
    </submittedName>
</protein>
<keyword evidence="3" id="KW-1003">Cell membrane</keyword>
<dbReference type="Proteomes" id="UP000247917">
    <property type="component" value="Chromosome"/>
</dbReference>
<dbReference type="InterPro" id="IPR051447">
    <property type="entry name" value="Lipoprotein-release_system"/>
</dbReference>
<dbReference type="Pfam" id="PF02687">
    <property type="entry name" value="FtsX"/>
    <property type="match status" value="1"/>
</dbReference>
<dbReference type="InterPro" id="IPR003838">
    <property type="entry name" value="ABC3_permease_C"/>
</dbReference>
<reference evidence="9 10" key="1">
    <citation type="journal article" date="2018" name="Genome Biol. Evol.">
        <title>Parallel and Gradual Genome Erosion in the Blattabacterium Endosymbionts of Mastotermes darwiniensis and Cryptocercus Wood Roaches.</title>
        <authorList>
            <person name="Kinjo Y."/>
            <person name="Bourguignon T."/>
            <person name="Tong K.J."/>
            <person name="Kuwahara H."/>
            <person name="Lim S.J."/>
            <person name="Yoon K.B."/>
            <person name="Shigenobu S."/>
            <person name="Park Y.C."/>
            <person name="Nalepa C.A."/>
            <person name="Hongoh Y."/>
            <person name="Ohkuma M."/>
            <person name="Lo N."/>
            <person name="Tokuda G."/>
        </authorList>
    </citation>
    <scope>NUCLEOTIDE SEQUENCE [LARGE SCALE GENOMIC DNA]</scope>
    <source>
        <strain evidence="9 10">CPUsv</strain>
    </source>
</reference>
<comment type="subcellular location">
    <subcellularLocation>
        <location evidence="1">Cell membrane</location>
        <topology evidence="1">Multi-pass membrane protein</topology>
    </subcellularLocation>
</comment>
<evidence type="ECO:0000256" key="4">
    <source>
        <dbReference type="ARBA" id="ARBA00022692"/>
    </source>
</evidence>
<name>A0ABM6WMC3_9FLAO</name>
<evidence type="ECO:0000313" key="10">
    <source>
        <dbReference type="Proteomes" id="UP000247917"/>
    </source>
</evidence>
<feature type="transmembrane region" description="Helical" evidence="7">
    <location>
        <begin position="21"/>
        <end position="50"/>
    </location>
</feature>
<evidence type="ECO:0000256" key="6">
    <source>
        <dbReference type="ARBA" id="ARBA00023136"/>
    </source>
</evidence>
<keyword evidence="4 7" id="KW-0812">Transmembrane</keyword>
<keyword evidence="10" id="KW-1185">Reference proteome</keyword>
<feature type="transmembrane region" description="Helical" evidence="7">
    <location>
        <begin position="392"/>
        <end position="416"/>
    </location>
</feature>
<evidence type="ECO:0000256" key="7">
    <source>
        <dbReference type="SAM" id="Phobius"/>
    </source>
</evidence>
<gene>
    <name evidence="9" type="ORF">DM808_00740</name>
</gene>
<organism evidence="9 10">
    <name type="scientific">Blattabacterium punctulatus</name>
    <dbReference type="NCBI Taxonomy" id="164514"/>
    <lineage>
        <taxon>Bacteria</taxon>
        <taxon>Pseudomonadati</taxon>
        <taxon>Bacteroidota</taxon>
        <taxon>Flavobacteriia</taxon>
        <taxon>Flavobacteriales</taxon>
        <taxon>Blattabacteriaceae</taxon>
        <taxon>Blattabacterium</taxon>
    </lineage>
</organism>
<evidence type="ECO:0000256" key="5">
    <source>
        <dbReference type="ARBA" id="ARBA00022989"/>
    </source>
</evidence>
<dbReference type="PANTHER" id="PTHR30489:SF0">
    <property type="entry name" value="LIPOPROTEIN-RELEASING SYSTEM TRANSMEMBRANE PROTEIN LOLE"/>
    <property type="match status" value="1"/>
</dbReference>